<protein>
    <submittedName>
        <fullName evidence="1">Uncharacterized protein</fullName>
    </submittedName>
</protein>
<feature type="non-terminal residue" evidence="1">
    <location>
        <position position="100"/>
    </location>
</feature>
<gene>
    <name evidence="1" type="ORF">GSLYS_00004162001</name>
</gene>
<accession>A0AAV2H8J4</accession>
<sequence>MKYQKAIGDMYWDYPAEREDIGDFLADLGYAEITITMLRQMNSLGIFKNDDIWFPTYYTYNTCWNYSDASEKLARCLAESGAVKLMTLNLGHKPYLDNMH</sequence>
<name>A0AAV2H8J4_LYMST</name>
<reference evidence="1 2" key="1">
    <citation type="submission" date="2024-04" db="EMBL/GenBank/DDBJ databases">
        <authorList>
            <consortium name="Genoscope - CEA"/>
            <person name="William W."/>
        </authorList>
    </citation>
    <scope>NUCLEOTIDE SEQUENCE [LARGE SCALE GENOMIC DNA]</scope>
</reference>
<comment type="caution">
    <text evidence="1">The sequence shown here is derived from an EMBL/GenBank/DDBJ whole genome shotgun (WGS) entry which is preliminary data.</text>
</comment>
<dbReference type="Proteomes" id="UP001497497">
    <property type="component" value="Unassembled WGS sequence"/>
</dbReference>
<keyword evidence="2" id="KW-1185">Reference proteome</keyword>
<evidence type="ECO:0000313" key="2">
    <source>
        <dbReference type="Proteomes" id="UP001497497"/>
    </source>
</evidence>
<dbReference type="EMBL" id="CAXITT010000060">
    <property type="protein sequence ID" value="CAL1530029.1"/>
    <property type="molecule type" value="Genomic_DNA"/>
</dbReference>
<organism evidence="1 2">
    <name type="scientific">Lymnaea stagnalis</name>
    <name type="common">Great pond snail</name>
    <name type="synonym">Helix stagnalis</name>
    <dbReference type="NCBI Taxonomy" id="6523"/>
    <lineage>
        <taxon>Eukaryota</taxon>
        <taxon>Metazoa</taxon>
        <taxon>Spiralia</taxon>
        <taxon>Lophotrochozoa</taxon>
        <taxon>Mollusca</taxon>
        <taxon>Gastropoda</taxon>
        <taxon>Heterobranchia</taxon>
        <taxon>Euthyneura</taxon>
        <taxon>Panpulmonata</taxon>
        <taxon>Hygrophila</taxon>
        <taxon>Lymnaeoidea</taxon>
        <taxon>Lymnaeidae</taxon>
        <taxon>Lymnaea</taxon>
    </lineage>
</organism>
<evidence type="ECO:0000313" key="1">
    <source>
        <dbReference type="EMBL" id="CAL1530029.1"/>
    </source>
</evidence>
<proteinExistence type="predicted"/>
<dbReference type="AlphaFoldDB" id="A0AAV2H8J4"/>